<dbReference type="InterPro" id="IPR031811">
    <property type="entry name" value="ALGX/ALGJ_SGNH-like"/>
</dbReference>
<protein>
    <recommendedName>
        <fullName evidence="7">AlgX/AlgJ SGNH hydrolase-like domain-containing protein</fullName>
    </recommendedName>
</protein>
<evidence type="ECO:0000256" key="1">
    <source>
        <dbReference type="ARBA" id="ARBA00004418"/>
    </source>
</evidence>
<gene>
    <name evidence="8" type="ORF">LQG66_21130</name>
</gene>
<sequence length="313" mass="35653">MAHVTNDVFEGDDNHLFLVGGTNNVQQLFTESDDALRSICSGWSNLLAERAETAARKGTRYLHCFVPDKLSILRDKASSITSNMRFPAEELERIDDPLLTRTIVPLTAYLRKQARTYNIFHKTDTHWTIEGAYSAYQMLCSYMDVPQNAELIIRPAPSIQGSWDLGSKLIPHRTETIRFGRFGIGASRTNANELVTIREAGQLPNGLMLHVGSMVEYQNEREAKSDIRLLVFGDSFFEYRPHMLTGMFAETVRTVMFVWSSSIDWEIVDEFKPDILLTEIAERFMRSIPKDDIDIKMHANKKLQDALRSQPSG</sequence>
<evidence type="ECO:0000256" key="3">
    <source>
        <dbReference type="ARBA" id="ARBA00022679"/>
    </source>
</evidence>
<evidence type="ECO:0000256" key="6">
    <source>
        <dbReference type="ARBA" id="ARBA00022841"/>
    </source>
</evidence>
<keyword evidence="5" id="KW-0574">Periplasm</keyword>
<dbReference type="Pfam" id="PF16822">
    <property type="entry name" value="ALGX"/>
    <property type="match status" value="1"/>
</dbReference>
<evidence type="ECO:0000313" key="9">
    <source>
        <dbReference type="Proteomes" id="UP001431010"/>
    </source>
</evidence>
<dbReference type="RefSeq" id="WP_231317610.1">
    <property type="nucleotide sequence ID" value="NZ_CP088156.1"/>
</dbReference>
<feature type="domain" description="AlgX/AlgJ SGNH hydrolase-like" evidence="7">
    <location>
        <begin position="43"/>
        <end position="141"/>
    </location>
</feature>
<dbReference type="Proteomes" id="UP001431010">
    <property type="component" value="Chromosome"/>
</dbReference>
<accession>A0ABY3R422</accession>
<evidence type="ECO:0000256" key="5">
    <source>
        <dbReference type="ARBA" id="ARBA00022764"/>
    </source>
</evidence>
<evidence type="ECO:0000259" key="7">
    <source>
        <dbReference type="Pfam" id="PF16822"/>
    </source>
</evidence>
<keyword evidence="4" id="KW-0732">Signal</keyword>
<proteinExistence type="predicted"/>
<reference evidence="8" key="1">
    <citation type="journal article" date="2024" name="Antonie Van Leeuwenhoek">
        <title>Bradyrhizobium ontarionense sp. nov., a novel bacterial symbiont isolated from Aeschynomene indica (Indian jointvetch), harbours photosynthesis, nitrogen fixation and nitrous oxide (N2O) reductase genes.</title>
        <authorList>
            <person name="Bromfield E.S.P."/>
            <person name="Cloutier S."/>
        </authorList>
    </citation>
    <scope>NUCLEOTIDE SEQUENCE</scope>
    <source>
        <strain evidence="8">A19</strain>
    </source>
</reference>
<organism evidence="8 9">
    <name type="scientific">Bradyrhizobium ontarionense</name>
    <dbReference type="NCBI Taxonomy" id="2898149"/>
    <lineage>
        <taxon>Bacteria</taxon>
        <taxon>Pseudomonadati</taxon>
        <taxon>Pseudomonadota</taxon>
        <taxon>Alphaproteobacteria</taxon>
        <taxon>Hyphomicrobiales</taxon>
        <taxon>Nitrobacteraceae</taxon>
        <taxon>Bradyrhizobium</taxon>
    </lineage>
</organism>
<comment type="pathway">
    <text evidence="2">Glycan biosynthesis; alginate biosynthesis.</text>
</comment>
<dbReference type="EMBL" id="CP088156">
    <property type="protein sequence ID" value="UFZ01817.1"/>
    <property type="molecule type" value="Genomic_DNA"/>
</dbReference>
<keyword evidence="6" id="KW-0016">Alginate biosynthesis</keyword>
<evidence type="ECO:0000256" key="4">
    <source>
        <dbReference type="ARBA" id="ARBA00022729"/>
    </source>
</evidence>
<evidence type="ECO:0000256" key="2">
    <source>
        <dbReference type="ARBA" id="ARBA00005182"/>
    </source>
</evidence>
<comment type="subcellular location">
    <subcellularLocation>
        <location evidence="1">Periplasm</location>
    </subcellularLocation>
</comment>
<keyword evidence="3" id="KW-0808">Transferase</keyword>
<name>A0ABY3R422_9BRAD</name>
<evidence type="ECO:0000313" key="8">
    <source>
        <dbReference type="EMBL" id="UFZ01817.1"/>
    </source>
</evidence>
<keyword evidence="9" id="KW-1185">Reference proteome</keyword>